<dbReference type="Gene3D" id="3.40.50.300">
    <property type="entry name" value="P-loop containing nucleotide triphosphate hydrolases"/>
    <property type="match status" value="1"/>
</dbReference>
<dbReference type="GO" id="GO:0016887">
    <property type="term" value="F:ATP hydrolysis activity"/>
    <property type="evidence" value="ECO:0007669"/>
    <property type="project" value="InterPro"/>
</dbReference>
<dbReference type="GO" id="GO:0005524">
    <property type="term" value="F:ATP binding"/>
    <property type="evidence" value="ECO:0007669"/>
    <property type="project" value="InterPro"/>
</dbReference>
<accession>A0A2A7NDZ1</accession>
<comment type="caution">
    <text evidence="9">The sequence shown here is derived from an EMBL/GenBank/DDBJ whole genome shotgun (WGS) entry which is preliminary data.</text>
</comment>
<dbReference type="PANTHER" id="PTHR43394">
    <property type="entry name" value="ATP-DEPENDENT PERMEASE MDL1, MITOCHONDRIAL"/>
    <property type="match status" value="1"/>
</dbReference>
<dbReference type="Pfam" id="PF00664">
    <property type="entry name" value="ABC_membrane"/>
    <property type="match status" value="1"/>
</dbReference>
<evidence type="ECO:0000313" key="8">
    <source>
        <dbReference type="EMBL" id="GFG49806.1"/>
    </source>
</evidence>
<dbReference type="EMBL" id="PDCP01000004">
    <property type="protein sequence ID" value="PEG42036.1"/>
    <property type="molecule type" value="Genomic_DNA"/>
</dbReference>
<reference evidence="9 10" key="1">
    <citation type="submission" date="2017-10" db="EMBL/GenBank/DDBJ databases">
        <title>The new phylogeny of genus Mycobacterium.</title>
        <authorList>
            <person name="Tortoli E."/>
            <person name="Trovato A."/>
            <person name="Cirillo D.M."/>
        </authorList>
    </citation>
    <scope>NUCLEOTIDE SEQUENCE [LARGE SCALE GENOMIC DNA]</scope>
    <source>
        <strain evidence="9 10">CCUG37673</strain>
    </source>
</reference>
<keyword evidence="4 5" id="KW-0472">Membrane</keyword>
<dbReference type="InterPro" id="IPR027417">
    <property type="entry name" value="P-loop_NTPase"/>
</dbReference>
<protein>
    <submittedName>
        <fullName evidence="9">ABC transporter permease</fullName>
    </submittedName>
</protein>
<dbReference type="InterPro" id="IPR039421">
    <property type="entry name" value="Type_1_exporter"/>
</dbReference>
<evidence type="ECO:0000256" key="5">
    <source>
        <dbReference type="SAM" id="Phobius"/>
    </source>
</evidence>
<dbReference type="SUPFAM" id="SSF52540">
    <property type="entry name" value="P-loop containing nucleoside triphosphate hydrolases"/>
    <property type="match status" value="1"/>
</dbReference>
<dbReference type="GO" id="GO:0015421">
    <property type="term" value="F:ABC-type oligopeptide transporter activity"/>
    <property type="evidence" value="ECO:0007669"/>
    <property type="project" value="TreeGrafter"/>
</dbReference>
<proteinExistence type="predicted"/>
<feature type="transmembrane region" description="Helical" evidence="5">
    <location>
        <begin position="67"/>
        <end position="88"/>
    </location>
</feature>
<feature type="domain" description="ABC transmembrane type-1" evidence="7">
    <location>
        <begin position="33"/>
        <end position="303"/>
    </location>
</feature>
<dbReference type="EMBL" id="BLKS01000001">
    <property type="protein sequence ID" value="GFG49806.1"/>
    <property type="molecule type" value="Genomic_DNA"/>
</dbReference>
<dbReference type="RefSeq" id="WP_097938349.1">
    <property type="nucleotide sequence ID" value="NZ_BLKS01000001.1"/>
</dbReference>
<dbReference type="PANTHER" id="PTHR43394:SF1">
    <property type="entry name" value="ATP-BINDING CASSETTE SUB-FAMILY B MEMBER 10, MITOCHONDRIAL"/>
    <property type="match status" value="1"/>
</dbReference>
<dbReference type="GO" id="GO:0005886">
    <property type="term" value="C:plasma membrane"/>
    <property type="evidence" value="ECO:0007669"/>
    <property type="project" value="UniProtKB-SubCell"/>
</dbReference>
<evidence type="ECO:0000313" key="11">
    <source>
        <dbReference type="Proteomes" id="UP000465302"/>
    </source>
</evidence>
<evidence type="ECO:0000259" key="6">
    <source>
        <dbReference type="PROSITE" id="PS50893"/>
    </source>
</evidence>
<dbReference type="OrthoDB" id="4966664at2"/>
<evidence type="ECO:0000313" key="9">
    <source>
        <dbReference type="EMBL" id="PEG42036.1"/>
    </source>
</evidence>
<feature type="transmembrane region" description="Helical" evidence="5">
    <location>
        <begin position="147"/>
        <end position="164"/>
    </location>
</feature>
<organism evidence="9 10">
    <name type="scientific">Mycolicibacterium agri</name>
    <name type="common">Mycobacterium agri</name>
    <dbReference type="NCBI Taxonomy" id="36811"/>
    <lineage>
        <taxon>Bacteria</taxon>
        <taxon>Bacillati</taxon>
        <taxon>Actinomycetota</taxon>
        <taxon>Actinomycetes</taxon>
        <taxon>Mycobacteriales</taxon>
        <taxon>Mycobacteriaceae</taxon>
        <taxon>Mycolicibacterium</taxon>
    </lineage>
</organism>
<keyword evidence="3 5" id="KW-1133">Transmembrane helix</keyword>
<feature type="transmembrane region" description="Helical" evidence="5">
    <location>
        <begin position="29"/>
        <end position="55"/>
    </location>
</feature>
<dbReference type="Gene3D" id="1.20.1560.10">
    <property type="entry name" value="ABC transporter type 1, transmembrane domain"/>
    <property type="match status" value="1"/>
</dbReference>
<sequence>MTAPESNPATDAWTGFGVLRRTVSRNVRWLASGTALICLHQLCEVSVPVLIGVIVDRAVATGSVPAIIGFLGALAALFVVLTTVYRIGARLLMFAIARESHLLRVELGRKILDPLGIRTEYKSGELLSISSTDADETSYLLDYVPRVAGAVVGTVACGAILLTIDVPLGLMVLIGIPVVVAGLQLTAPLIAKRVENQQAAIGRTSALATDLISGHRPLQGIGAQANAAARYRVASRRSLGATLHAARLQSMHAGAAAAAGAMAAMAVAVAAAYFAIRGGLSVGELITVIGLAQFLIEPFSLLAIVPSWVAEARASANRVANVLNAGTRHRAQIAAAARGDAEPGTLTIRDAVHSGIDGLSLQVRPGEFLAVLTADAREASALIDLLSGEVRSGESPDTTGTIHVSGRTIGEIPHGQRRSVLLVEHHHSALFSGTLRSNLVVTDGDSAPDTDAVQDALAASCAVDVVALHADGLDHPVAERGASLSGGQRQRWTLARALVADPDVLVLHDPTTAVDAVTEQAIADGIRALRTARGRTTVVITSSPALLAAADRVVLVRDGRIHSEGTHRDLVEGRAEYRELVAR</sequence>
<gene>
    <name evidence="9" type="ORF">CQY20_03975</name>
    <name evidence="8" type="ORF">MAGR_12470</name>
</gene>
<dbReference type="Proteomes" id="UP000465302">
    <property type="component" value="Unassembled WGS sequence"/>
</dbReference>
<feature type="transmembrane region" description="Helical" evidence="5">
    <location>
        <begin position="170"/>
        <end position="191"/>
    </location>
</feature>
<feature type="domain" description="ABC transporter" evidence="6">
    <location>
        <begin position="341"/>
        <end position="583"/>
    </location>
</feature>
<feature type="transmembrane region" description="Helical" evidence="5">
    <location>
        <begin position="253"/>
        <end position="276"/>
    </location>
</feature>
<dbReference type="Proteomes" id="UP000220914">
    <property type="component" value="Unassembled WGS sequence"/>
</dbReference>
<comment type="subcellular location">
    <subcellularLocation>
        <location evidence="1">Cell membrane</location>
        <topology evidence="1">Multi-pass membrane protein</topology>
    </subcellularLocation>
</comment>
<name>A0A2A7NDZ1_MYCAG</name>
<evidence type="ECO:0000256" key="4">
    <source>
        <dbReference type="ARBA" id="ARBA00023136"/>
    </source>
</evidence>
<evidence type="ECO:0000313" key="10">
    <source>
        <dbReference type="Proteomes" id="UP000220914"/>
    </source>
</evidence>
<evidence type="ECO:0000259" key="7">
    <source>
        <dbReference type="PROSITE" id="PS50929"/>
    </source>
</evidence>
<reference evidence="8 11" key="2">
    <citation type="journal article" date="2019" name="Emerg. Microbes Infect.">
        <title>Comprehensive subspecies identification of 175 nontuberculous mycobacteria species based on 7547 genomic profiles.</title>
        <authorList>
            <person name="Matsumoto Y."/>
            <person name="Kinjo T."/>
            <person name="Motooka D."/>
            <person name="Nabeya D."/>
            <person name="Jung N."/>
            <person name="Uechi K."/>
            <person name="Horii T."/>
            <person name="Iida T."/>
            <person name="Fujita J."/>
            <person name="Nakamura S."/>
        </authorList>
    </citation>
    <scope>NUCLEOTIDE SEQUENCE [LARGE SCALE GENOMIC DNA]</scope>
    <source>
        <strain evidence="8 11">JCM 6377</strain>
    </source>
</reference>
<dbReference type="InterPro" id="IPR003439">
    <property type="entry name" value="ABC_transporter-like_ATP-bd"/>
</dbReference>
<dbReference type="AlphaFoldDB" id="A0A2A7NDZ1"/>
<feature type="transmembrane region" description="Helical" evidence="5">
    <location>
        <begin position="288"/>
        <end position="309"/>
    </location>
</feature>
<dbReference type="SUPFAM" id="SSF90123">
    <property type="entry name" value="ABC transporter transmembrane region"/>
    <property type="match status" value="1"/>
</dbReference>
<dbReference type="PROSITE" id="PS50929">
    <property type="entry name" value="ABC_TM1F"/>
    <property type="match status" value="1"/>
</dbReference>
<evidence type="ECO:0000256" key="3">
    <source>
        <dbReference type="ARBA" id="ARBA00022989"/>
    </source>
</evidence>
<reference evidence="8" key="3">
    <citation type="submission" date="2020-02" db="EMBL/GenBank/DDBJ databases">
        <authorList>
            <person name="Matsumoto Y."/>
            <person name="Motooka D."/>
            <person name="Nakamura S."/>
        </authorList>
    </citation>
    <scope>NUCLEOTIDE SEQUENCE</scope>
    <source>
        <strain evidence="8">JCM 6377</strain>
    </source>
</reference>
<evidence type="ECO:0000256" key="2">
    <source>
        <dbReference type="ARBA" id="ARBA00022692"/>
    </source>
</evidence>
<dbReference type="InterPro" id="IPR036640">
    <property type="entry name" value="ABC1_TM_sf"/>
</dbReference>
<dbReference type="PROSITE" id="PS50893">
    <property type="entry name" value="ABC_TRANSPORTER_2"/>
    <property type="match status" value="1"/>
</dbReference>
<keyword evidence="10" id="KW-1185">Reference proteome</keyword>
<evidence type="ECO:0000256" key="1">
    <source>
        <dbReference type="ARBA" id="ARBA00004651"/>
    </source>
</evidence>
<dbReference type="Pfam" id="PF00005">
    <property type="entry name" value="ABC_tran"/>
    <property type="match status" value="1"/>
</dbReference>
<keyword evidence="2 5" id="KW-0812">Transmembrane</keyword>
<dbReference type="CDD" id="cd07346">
    <property type="entry name" value="ABC_6TM_exporters"/>
    <property type="match status" value="1"/>
</dbReference>
<dbReference type="InterPro" id="IPR011527">
    <property type="entry name" value="ABC1_TM_dom"/>
</dbReference>